<dbReference type="EMBL" id="CP003348">
    <property type="protein sequence ID" value="AFM01497.1"/>
    <property type="molecule type" value="Genomic_DNA"/>
</dbReference>
<dbReference type="AlphaFoldDB" id="I4AC12"/>
<accession>I4AC12</accession>
<dbReference type="REBASE" id="49170">
    <property type="entry name" value="M.Dde51507ORF3206P"/>
</dbReference>
<protein>
    <recommendedName>
        <fullName evidence="3">DNA (cytosine-5-)-methyltransferase</fullName>
    </recommendedName>
</protein>
<organism evidence="1 2">
    <name type="scientific">Desulfitobacterium dehalogenans (strain ATCC 51507 / DSM 9161 / JW/IU-DC1)</name>
    <dbReference type="NCBI Taxonomy" id="756499"/>
    <lineage>
        <taxon>Bacteria</taxon>
        <taxon>Bacillati</taxon>
        <taxon>Bacillota</taxon>
        <taxon>Clostridia</taxon>
        <taxon>Eubacteriales</taxon>
        <taxon>Desulfitobacteriaceae</taxon>
        <taxon>Desulfitobacterium</taxon>
    </lineage>
</organism>
<dbReference type="KEGG" id="ddh:Desde_3206"/>
<dbReference type="Proteomes" id="UP000006053">
    <property type="component" value="Chromosome"/>
</dbReference>
<dbReference type="SUPFAM" id="SSF53335">
    <property type="entry name" value="S-adenosyl-L-methionine-dependent methyltransferases"/>
    <property type="match status" value="1"/>
</dbReference>
<proteinExistence type="predicted"/>
<name>I4AC12_DESDJ</name>
<evidence type="ECO:0008006" key="3">
    <source>
        <dbReference type="Google" id="ProtNLM"/>
    </source>
</evidence>
<dbReference type="Gene3D" id="3.40.50.150">
    <property type="entry name" value="Vaccinia Virus protein VP39"/>
    <property type="match status" value="1"/>
</dbReference>
<dbReference type="Gene3D" id="3.90.120.10">
    <property type="entry name" value="DNA Methylase, subunit A, domain 2"/>
    <property type="match status" value="1"/>
</dbReference>
<evidence type="ECO:0000313" key="2">
    <source>
        <dbReference type="Proteomes" id="UP000006053"/>
    </source>
</evidence>
<reference evidence="1 2" key="2">
    <citation type="journal article" date="2015" name="J. Bacteriol.">
        <title>Genomic, proteomic, and biochemical analysis of the organohalide respiratory pathway in Desulfitobacterium dehalogenans.</title>
        <authorList>
            <person name="Kruse T."/>
            <person name="van de Pas B.A."/>
            <person name="Atteia A."/>
            <person name="Krab K."/>
            <person name="Hagen W.R."/>
            <person name="Goodwin L."/>
            <person name="Chain P."/>
            <person name="Boeren S."/>
            <person name="Maphosa F."/>
            <person name="Schraa G."/>
            <person name="de Vos W.M."/>
            <person name="van der Oost J."/>
            <person name="Smidt H."/>
            <person name="Stams A.J."/>
        </authorList>
    </citation>
    <scope>NUCLEOTIDE SEQUENCE [LARGE SCALE GENOMIC DNA]</scope>
    <source>
        <strain evidence="2">ATCC 51507 / DSM 9161 / JW/IU-DC1</strain>
    </source>
</reference>
<dbReference type="InterPro" id="IPR029063">
    <property type="entry name" value="SAM-dependent_MTases_sf"/>
</dbReference>
<evidence type="ECO:0000313" key="1">
    <source>
        <dbReference type="EMBL" id="AFM01497.1"/>
    </source>
</evidence>
<dbReference type="RefSeq" id="WP_014794977.1">
    <property type="nucleotide sequence ID" value="NC_018017.1"/>
</dbReference>
<dbReference type="STRING" id="756499.Desde_3206"/>
<dbReference type="eggNOG" id="COG0270">
    <property type="taxonomic scope" value="Bacteria"/>
</dbReference>
<reference evidence="2" key="1">
    <citation type="submission" date="2012-06" db="EMBL/GenBank/DDBJ databases">
        <title>Complete sequence of Desulfitobacterium dehalogenans ATCC 51507.</title>
        <authorList>
            <person name="Lucas S."/>
            <person name="Han J."/>
            <person name="Lapidus A."/>
            <person name="Cheng J.-F."/>
            <person name="Goodwin L."/>
            <person name="Pitluck S."/>
            <person name="Peters L."/>
            <person name="Ovchinnikova G."/>
            <person name="Teshima H."/>
            <person name="Detter J.C."/>
            <person name="Han C."/>
            <person name="Tapia R."/>
            <person name="Land M."/>
            <person name="Hauser L."/>
            <person name="Kyrpides N."/>
            <person name="Ivanova N."/>
            <person name="Pagani I."/>
            <person name="Kruse T."/>
            <person name="de Vos W.M."/>
            <person name="Smidt H."/>
            <person name="Woyke T."/>
        </authorList>
    </citation>
    <scope>NUCLEOTIDE SEQUENCE [LARGE SCALE GENOMIC DNA]</scope>
    <source>
        <strain evidence="2">ATCC 51507 / DSM 9161 / JW/IU-DC1</strain>
    </source>
</reference>
<gene>
    <name evidence="1" type="ordered locus">Desde_3206</name>
</gene>
<keyword evidence="2" id="KW-1185">Reference proteome</keyword>
<dbReference type="HOGENOM" id="CLU_028729_0_0_9"/>
<dbReference type="OrthoDB" id="9813719at2"/>
<sequence>MLIEKTLAVIFTGIGGYSYGALKAQVEYGGNVYRYKLTAAIDCDPIACHNHDLITGESKSIVMDLFSRKQYIRFHGQEPPEDWHEITPWDIWVALGYRVPNVFFLSPPCKGLSGLLSKKFADSEKYQALNELSVRGMELVLLACYLYGGDVPEIVHFENVPRITSRGKTLLTKMKKLLKHYCYAVDMNPSHNLGQIGGLGQNRVRFLIMARQESKIPNFIYQPAKKPMKTIGDIIGPLPVPGDTVAGGWMHRMMNLQWKTWVRLALIREGGDWRDLNALDWWNYGITYIPRGAGAYGVQAWDEPSNTVIGNARINGSNGCAAVADPRTGFKDNTHVSLYRVSKFTKSAPTITGAIGPTNGCINISDPRLSQRSSRHPSVYQIVRYDECAPTVTGTRFGSGALAIADPRIPERPGRYTDKYRVQDWKKAGNTITGVTDVQSGAQLIGDPRLTCECRSGSYGVQAWDEPAKTVFASYDVHAGTAAVADPRIPEDTERGVWIIISEDGTWHRPLTTYEGAILQSFPTHLPDGRPFQLEKCSDAKAREYIGNAYPPAAATATSEVMLLALAKADAKVEFELSHKTIWVAPDSTEEVSDVTHLSHFAQHRR</sequence>